<protein>
    <submittedName>
        <fullName evidence="10">Ger(X)C family spore germination protein</fullName>
    </submittedName>
</protein>
<feature type="domain" description="Spore germination GerAC-like C-terminal" evidence="8">
    <location>
        <begin position="202"/>
        <end position="365"/>
    </location>
</feature>
<comment type="subcellular location">
    <subcellularLocation>
        <location evidence="1">Membrane</location>
        <topology evidence="1">Lipid-anchor</topology>
    </subcellularLocation>
</comment>
<dbReference type="InterPro" id="IPR008844">
    <property type="entry name" value="Spore_GerAC-like"/>
</dbReference>
<keyword evidence="7" id="KW-0449">Lipoprotein</keyword>
<dbReference type="EMBL" id="JAOTPO010000008">
    <property type="protein sequence ID" value="MDE5414350.1"/>
    <property type="molecule type" value="Genomic_DNA"/>
</dbReference>
<sequence>MKKALISLLICSLLTGCWSSKELGESAFVAAVAVEREGDLFKPKLQFLQPVKLDQGATDAHIMIATEGFSHLEAGRGAIKGLHRRLFFSHAQTFIVSSEIAKNGVFPTLDIIFRDQMFRLTSYLFIADQPSTLLALPAPVDPLSGISLSNGIEVAEDSHQRVITPTLKEFMEMSYEPGRCAYVIRLKKHSNEAQKEPHVDLDGTAIIKEGVYVKDINDILADALRLYRNEAGNDTFTFQVPDGDDWISLERLSAQTSILPRIQNNQLVIDVSVSTLANINEWHSSADIDAHMFKKIQKGYADEVRGRMEKLLEKMKEEPVTDILGMGTEVRRRLPEYWKTVQDDWDQAFKEAKVNIKVEANIQNFNLIENTVIEPNQGPPKRFQLPWLK</sequence>
<dbReference type="PANTHER" id="PTHR35789">
    <property type="entry name" value="SPORE GERMINATION PROTEIN B3"/>
    <property type="match status" value="1"/>
</dbReference>
<dbReference type="Pfam" id="PF25198">
    <property type="entry name" value="Spore_GerAC_N"/>
    <property type="match status" value="1"/>
</dbReference>
<keyword evidence="11" id="KW-1185">Reference proteome</keyword>
<evidence type="ECO:0000256" key="2">
    <source>
        <dbReference type="ARBA" id="ARBA00007886"/>
    </source>
</evidence>
<dbReference type="RefSeq" id="WP_275118959.1">
    <property type="nucleotide sequence ID" value="NZ_JAOTPO010000008.1"/>
</dbReference>
<dbReference type="InterPro" id="IPR046953">
    <property type="entry name" value="Spore_GerAC-like_C"/>
</dbReference>
<comment type="similarity">
    <text evidence="2">Belongs to the GerABKC lipoprotein family.</text>
</comment>
<evidence type="ECO:0000256" key="7">
    <source>
        <dbReference type="ARBA" id="ARBA00023288"/>
    </source>
</evidence>
<dbReference type="InterPro" id="IPR038501">
    <property type="entry name" value="Spore_GerAC_C_sf"/>
</dbReference>
<feature type="domain" description="Spore germination protein N-terminal" evidence="9">
    <location>
        <begin position="20"/>
        <end position="186"/>
    </location>
</feature>
<evidence type="ECO:0000256" key="6">
    <source>
        <dbReference type="ARBA" id="ARBA00023139"/>
    </source>
</evidence>
<dbReference type="NCBIfam" id="TIGR02887">
    <property type="entry name" value="spore_ger_x_C"/>
    <property type="match status" value="1"/>
</dbReference>
<keyword evidence="3" id="KW-0309">Germination</keyword>
<proteinExistence type="inferred from homology"/>
<name>A0ABT5VFV8_9BACI</name>
<evidence type="ECO:0000256" key="1">
    <source>
        <dbReference type="ARBA" id="ARBA00004635"/>
    </source>
</evidence>
<evidence type="ECO:0000313" key="11">
    <source>
        <dbReference type="Proteomes" id="UP001148125"/>
    </source>
</evidence>
<comment type="caution">
    <text evidence="10">The sequence shown here is derived from an EMBL/GenBank/DDBJ whole genome shotgun (WGS) entry which is preliminary data.</text>
</comment>
<evidence type="ECO:0000313" key="10">
    <source>
        <dbReference type="EMBL" id="MDE5414350.1"/>
    </source>
</evidence>
<evidence type="ECO:0000259" key="8">
    <source>
        <dbReference type="Pfam" id="PF05504"/>
    </source>
</evidence>
<keyword evidence="6" id="KW-0564">Palmitate</keyword>
<dbReference type="PROSITE" id="PS51257">
    <property type="entry name" value="PROKAR_LIPOPROTEIN"/>
    <property type="match status" value="1"/>
</dbReference>
<gene>
    <name evidence="10" type="ORF">N7Z68_13295</name>
</gene>
<keyword evidence="5" id="KW-0472">Membrane</keyword>
<accession>A0ABT5VFV8</accession>
<reference evidence="10" key="1">
    <citation type="submission" date="2024-05" db="EMBL/GenBank/DDBJ databases">
        <title>Alkalihalobacillus sp. strain MEB203 novel alkaliphilic bacterium from Lonar Lake, India.</title>
        <authorList>
            <person name="Joshi A."/>
            <person name="Thite S."/>
            <person name="Mengade P."/>
        </authorList>
    </citation>
    <scope>NUCLEOTIDE SEQUENCE</scope>
    <source>
        <strain evidence="10">MEB 203</strain>
    </source>
</reference>
<evidence type="ECO:0000259" key="9">
    <source>
        <dbReference type="Pfam" id="PF25198"/>
    </source>
</evidence>
<evidence type="ECO:0000256" key="5">
    <source>
        <dbReference type="ARBA" id="ARBA00023136"/>
    </source>
</evidence>
<keyword evidence="4" id="KW-0732">Signal</keyword>
<evidence type="ECO:0000256" key="4">
    <source>
        <dbReference type="ARBA" id="ARBA00022729"/>
    </source>
</evidence>
<dbReference type="InterPro" id="IPR057336">
    <property type="entry name" value="GerAC_N"/>
</dbReference>
<dbReference type="Gene3D" id="3.30.300.210">
    <property type="entry name" value="Nutrient germinant receptor protein C, domain 3"/>
    <property type="match status" value="1"/>
</dbReference>
<evidence type="ECO:0000256" key="3">
    <source>
        <dbReference type="ARBA" id="ARBA00022544"/>
    </source>
</evidence>
<dbReference type="PANTHER" id="PTHR35789:SF1">
    <property type="entry name" value="SPORE GERMINATION PROTEIN B3"/>
    <property type="match status" value="1"/>
</dbReference>
<organism evidence="10 11">
    <name type="scientific">Alkalihalobacterium chitinilyticum</name>
    <dbReference type="NCBI Taxonomy" id="2980103"/>
    <lineage>
        <taxon>Bacteria</taxon>
        <taxon>Bacillati</taxon>
        <taxon>Bacillota</taxon>
        <taxon>Bacilli</taxon>
        <taxon>Bacillales</taxon>
        <taxon>Bacillaceae</taxon>
        <taxon>Alkalihalobacterium</taxon>
    </lineage>
</organism>
<dbReference type="Pfam" id="PF05504">
    <property type="entry name" value="Spore_GerAC"/>
    <property type="match status" value="1"/>
</dbReference>
<dbReference type="Proteomes" id="UP001148125">
    <property type="component" value="Unassembled WGS sequence"/>
</dbReference>